<dbReference type="Pfam" id="PF01704">
    <property type="entry name" value="UDPGP"/>
    <property type="match status" value="1"/>
</dbReference>
<reference evidence="8" key="1">
    <citation type="submission" date="2021-11" db="EMBL/GenBank/DDBJ databases">
        <authorList>
            <consortium name="Genoscope - CEA"/>
            <person name="William W."/>
        </authorList>
    </citation>
    <scope>NUCLEOTIDE SEQUENCE</scope>
</reference>
<dbReference type="InterPro" id="IPR039741">
    <property type="entry name" value="UDP-sugar_pyrophosphorylase"/>
</dbReference>
<evidence type="ECO:0000256" key="4">
    <source>
        <dbReference type="ARBA" id="ARBA00022695"/>
    </source>
</evidence>
<evidence type="ECO:0000256" key="6">
    <source>
        <dbReference type="ARBA" id="ARBA00039080"/>
    </source>
</evidence>
<dbReference type="GO" id="GO:0051748">
    <property type="term" value="F:UTP-monosaccharide-1-phosphate uridylyltransferase activity"/>
    <property type="evidence" value="ECO:0007669"/>
    <property type="project" value="UniProtKB-EC"/>
</dbReference>
<evidence type="ECO:0000313" key="8">
    <source>
        <dbReference type="EMBL" id="CAH0379930.1"/>
    </source>
</evidence>
<sequence length="603" mass="64684">MSEYPADTPAQQKLRDILIAEKQEHLYKDWKASDTKEQRKAFYDQIATLDGAYPGGLKAYLASARDLLAASAKGANPLEGWTPSVPQGESLQFGSEAWLQAEDLGSQEVSKCAFVLVAGGLGERLGYSRIKVELPTETASATKYLEYYVKTLLALGDRLPLAIMVSGDTEAMTRQLLKENNDFGAAKGQITLMKQEKVPALQDNDARIAPLSTYEVQAKPHGHGDVHVLLHQSGLVKKWASQGRKWVYFFQDTNALGFRPLLATLGVSKQHNLHCNFLTVPRLPGQAVGGVAKLTHEDGREMTLNVEYNQLGPLLKATVDPRGDVAGADGVHSPYPGNINQFVLACGPYAQTLEKTRGVMGEFVNPKYADSTKTTFKKPARLECMMQDYPKVLAKEEKVGFTSVDAWISFSPCKNATADAATKSPPACALSAEADQYAHCAEMLRWCGCAVEKQSMPEAWGGVAVDNLRPAIVLLPSFATSLKALKGRVPSPKFVTVTERSTLILEGDVTVKSLQLDGGLVVKCAPGASCTIEHCVAANAGFVRGPAPGDAPEATAIRGYVTVRGGDVPSFDFTSGSWVVTSEGSGVVARRAAEEGCAGCVVA</sequence>
<dbReference type="PANTHER" id="PTHR11952">
    <property type="entry name" value="UDP- GLUCOSE PYROPHOSPHORYLASE"/>
    <property type="match status" value="1"/>
</dbReference>
<dbReference type="GO" id="GO:0003977">
    <property type="term" value="F:UDP-N-acetylglucosamine diphosphorylase activity"/>
    <property type="evidence" value="ECO:0007669"/>
    <property type="project" value="TreeGrafter"/>
</dbReference>
<dbReference type="SUPFAM" id="SSF53448">
    <property type="entry name" value="Nucleotide-diphospho-sugar transferases"/>
    <property type="match status" value="1"/>
</dbReference>
<dbReference type="Proteomes" id="UP000789595">
    <property type="component" value="Unassembled WGS sequence"/>
</dbReference>
<dbReference type="EC" id="2.7.7.64" evidence="6"/>
<proteinExistence type="inferred from homology"/>
<comment type="cofactor">
    <cofactor evidence="1">
        <name>Mn(2+)</name>
        <dbReference type="ChEBI" id="CHEBI:29035"/>
    </cofactor>
</comment>
<evidence type="ECO:0000256" key="1">
    <source>
        <dbReference type="ARBA" id="ARBA00001936"/>
    </source>
</evidence>
<dbReference type="InterPro" id="IPR002618">
    <property type="entry name" value="UDPGP_fam"/>
</dbReference>
<keyword evidence="9" id="KW-1185">Reference proteome</keyword>
<gene>
    <name evidence="8" type="ORF">PECAL_6P15660</name>
</gene>
<dbReference type="Gene3D" id="2.160.10.30">
    <property type="match status" value="1"/>
</dbReference>
<dbReference type="OrthoDB" id="532420at2759"/>
<evidence type="ECO:0000256" key="3">
    <source>
        <dbReference type="ARBA" id="ARBA00022679"/>
    </source>
</evidence>
<comment type="cofactor">
    <cofactor evidence="2">
        <name>Mg(2+)</name>
        <dbReference type="ChEBI" id="CHEBI:18420"/>
    </cofactor>
</comment>
<evidence type="ECO:0000256" key="7">
    <source>
        <dbReference type="ARBA" id="ARBA00048259"/>
    </source>
</evidence>
<comment type="catalytic activity">
    <reaction evidence="7">
        <text>a monosaccharide 1-phosphate + UTP + H(+) = a UDP-monosaccharide + diphosphate</text>
        <dbReference type="Rhea" id="RHEA:13205"/>
        <dbReference type="ChEBI" id="CHEBI:15378"/>
        <dbReference type="ChEBI" id="CHEBI:33019"/>
        <dbReference type="ChEBI" id="CHEBI:46398"/>
        <dbReference type="ChEBI" id="CHEBI:140358"/>
        <dbReference type="ChEBI" id="CHEBI:140359"/>
        <dbReference type="EC" id="2.7.7.64"/>
    </reaction>
</comment>
<accession>A0A8J2X526</accession>
<dbReference type="Gene3D" id="3.90.550.10">
    <property type="entry name" value="Spore Coat Polysaccharide Biosynthesis Protein SpsA, Chain A"/>
    <property type="match status" value="1"/>
</dbReference>
<keyword evidence="4" id="KW-0548">Nucleotidyltransferase</keyword>
<dbReference type="PANTHER" id="PTHR11952:SF9">
    <property type="entry name" value="UDP-SUGAR PYROPHOSPHORYLASE"/>
    <property type="match status" value="1"/>
</dbReference>
<keyword evidence="3" id="KW-0808">Transferase</keyword>
<organism evidence="8 9">
    <name type="scientific">Pelagomonas calceolata</name>
    <dbReference type="NCBI Taxonomy" id="35677"/>
    <lineage>
        <taxon>Eukaryota</taxon>
        <taxon>Sar</taxon>
        <taxon>Stramenopiles</taxon>
        <taxon>Ochrophyta</taxon>
        <taxon>Pelagophyceae</taxon>
        <taxon>Pelagomonadales</taxon>
        <taxon>Pelagomonadaceae</taxon>
        <taxon>Pelagomonas</taxon>
    </lineage>
</organism>
<dbReference type="AlphaFoldDB" id="A0A8J2X526"/>
<evidence type="ECO:0000256" key="2">
    <source>
        <dbReference type="ARBA" id="ARBA00001946"/>
    </source>
</evidence>
<dbReference type="EMBL" id="CAKKNE010000006">
    <property type="protein sequence ID" value="CAH0379930.1"/>
    <property type="molecule type" value="Genomic_DNA"/>
</dbReference>
<comment type="similarity">
    <text evidence="5">Belongs to the USP family.</text>
</comment>
<comment type="caution">
    <text evidence="8">The sequence shown here is derived from an EMBL/GenBank/DDBJ whole genome shotgun (WGS) entry which is preliminary data.</text>
</comment>
<dbReference type="InterPro" id="IPR029044">
    <property type="entry name" value="Nucleotide-diphossugar_trans"/>
</dbReference>
<dbReference type="GO" id="GO:0006048">
    <property type="term" value="P:UDP-N-acetylglucosamine biosynthetic process"/>
    <property type="evidence" value="ECO:0007669"/>
    <property type="project" value="TreeGrafter"/>
</dbReference>
<evidence type="ECO:0000313" key="9">
    <source>
        <dbReference type="Proteomes" id="UP000789595"/>
    </source>
</evidence>
<protein>
    <recommendedName>
        <fullName evidence="6">UTP-monosaccharide-1-phosphate uridylyltransferase</fullName>
        <ecNumber evidence="6">2.7.7.64</ecNumber>
    </recommendedName>
</protein>
<name>A0A8J2X526_9STRA</name>
<evidence type="ECO:0000256" key="5">
    <source>
        <dbReference type="ARBA" id="ARBA00038047"/>
    </source>
</evidence>